<dbReference type="Proteomes" id="UP000522864">
    <property type="component" value="Unassembled WGS sequence"/>
</dbReference>
<gene>
    <name evidence="1" type="ORF">HX830_21950</name>
</gene>
<dbReference type="AlphaFoldDB" id="A0A7Y7WTP4"/>
<accession>A0A7Y7WTP4</accession>
<comment type="caution">
    <text evidence="1">The sequence shown here is derived from an EMBL/GenBank/DDBJ whole genome shotgun (WGS) entry which is preliminary data.</text>
</comment>
<name>A0A7Y7WTP4_9PSED</name>
<dbReference type="EMBL" id="JACAQA010000018">
    <property type="protein sequence ID" value="NWB87534.1"/>
    <property type="molecule type" value="Genomic_DNA"/>
</dbReference>
<evidence type="ECO:0000313" key="1">
    <source>
        <dbReference type="EMBL" id="NWB87534.1"/>
    </source>
</evidence>
<feature type="non-terminal residue" evidence="1">
    <location>
        <position position="148"/>
    </location>
</feature>
<protein>
    <submittedName>
        <fullName evidence="1">Uncharacterized protein</fullName>
    </submittedName>
</protein>
<evidence type="ECO:0000313" key="2">
    <source>
        <dbReference type="Proteomes" id="UP000522864"/>
    </source>
</evidence>
<organism evidence="1 2">
    <name type="scientific">Pseudomonas gingeri</name>
    <dbReference type="NCBI Taxonomy" id="117681"/>
    <lineage>
        <taxon>Bacteria</taxon>
        <taxon>Pseudomonadati</taxon>
        <taxon>Pseudomonadota</taxon>
        <taxon>Gammaproteobacteria</taxon>
        <taxon>Pseudomonadales</taxon>
        <taxon>Pseudomonadaceae</taxon>
        <taxon>Pseudomonas</taxon>
    </lineage>
</organism>
<proteinExistence type="predicted"/>
<sequence length="148" mass="15464">MDIVSKTKPAAETETTAGLVKLSSEALVIEEVDDTTAVTPKKLLQKFAAYIGPATEPAFGWVKVATQVLTNAGVDDSTMVTPKKLATAVRGQTLTAFTRAGAAPSFTLSPVPAITAYAVNQRFQVTFNAAGTAPTLNVSGVRLCTKTF</sequence>
<reference evidence="1 2" key="1">
    <citation type="submission" date="2020-04" db="EMBL/GenBank/DDBJ databases">
        <title>Molecular characterization of pseudomonads from Agaricus bisporus reveal novel blotch 2 pathogens in Western Europe.</title>
        <authorList>
            <person name="Taparia T."/>
            <person name="Krijger M."/>
            <person name="Haynes E."/>
            <person name="Elpinstone J.G."/>
            <person name="Noble R."/>
            <person name="Van Der Wolf J."/>
        </authorList>
    </citation>
    <scope>NUCLEOTIDE SEQUENCE [LARGE SCALE GENOMIC DNA]</scope>
    <source>
        <strain evidence="1 2">G9001</strain>
    </source>
</reference>